<keyword evidence="4" id="KW-1185">Reference proteome</keyword>
<dbReference type="GO" id="GO:0009451">
    <property type="term" value="P:RNA modification"/>
    <property type="evidence" value="ECO:0007669"/>
    <property type="project" value="InterPro"/>
</dbReference>
<evidence type="ECO:0000256" key="2">
    <source>
        <dbReference type="PROSITE-ProRule" id="PRU00708"/>
    </source>
</evidence>
<dbReference type="Pfam" id="PF01535">
    <property type="entry name" value="PPR"/>
    <property type="match status" value="1"/>
</dbReference>
<dbReference type="InterPro" id="IPR046960">
    <property type="entry name" value="PPR_At4g14850-like_plant"/>
</dbReference>
<dbReference type="PANTHER" id="PTHR47926">
    <property type="entry name" value="PENTATRICOPEPTIDE REPEAT-CONTAINING PROTEIN"/>
    <property type="match status" value="1"/>
</dbReference>
<comment type="caution">
    <text evidence="3">The sequence shown here is derived from an EMBL/GenBank/DDBJ whole genome shotgun (WGS) entry which is preliminary data.</text>
</comment>
<name>A0A7J6W7G9_THATH</name>
<dbReference type="PROSITE" id="PS51375">
    <property type="entry name" value="PPR"/>
    <property type="match status" value="1"/>
</dbReference>
<organism evidence="3 4">
    <name type="scientific">Thalictrum thalictroides</name>
    <name type="common">Rue-anemone</name>
    <name type="synonym">Anemone thalictroides</name>
    <dbReference type="NCBI Taxonomy" id="46969"/>
    <lineage>
        <taxon>Eukaryota</taxon>
        <taxon>Viridiplantae</taxon>
        <taxon>Streptophyta</taxon>
        <taxon>Embryophyta</taxon>
        <taxon>Tracheophyta</taxon>
        <taxon>Spermatophyta</taxon>
        <taxon>Magnoliopsida</taxon>
        <taxon>Ranunculales</taxon>
        <taxon>Ranunculaceae</taxon>
        <taxon>Thalictroideae</taxon>
        <taxon>Thalictrum</taxon>
    </lineage>
</organism>
<dbReference type="GO" id="GO:0003723">
    <property type="term" value="F:RNA binding"/>
    <property type="evidence" value="ECO:0007669"/>
    <property type="project" value="InterPro"/>
</dbReference>
<dbReference type="OrthoDB" id="9990610at2759"/>
<evidence type="ECO:0000313" key="4">
    <source>
        <dbReference type="Proteomes" id="UP000554482"/>
    </source>
</evidence>
<dbReference type="PANTHER" id="PTHR47926:SF516">
    <property type="entry name" value="SMK1"/>
    <property type="match status" value="1"/>
</dbReference>
<gene>
    <name evidence="3" type="ORF">FRX31_017058</name>
</gene>
<reference evidence="3 4" key="1">
    <citation type="submission" date="2020-06" db="EMBL/GenBank/DDBJ databases">
        <title>Transcriptomic and genomic resources for Thalictrum thalictroides and T. hernandezii: Facilitating candidate gene discovery in an emerging model plant lineage.</title>
        <authorList>
            <person name="Arias T."/>
            <person name="Riano-Pachon D.M."/>
            <person name="Di Stilio V.S."/>
        </authorList>
    </citation>
    <scope>NUCLEOTIDE SEQUENCE [LARGE SCALE GENOMIC DNA]</scope>
    <source>
        <strain evidence="4">cv. WT478/WT964</strain>
        <tissue evidence="3">Leaves</tissue>
    </source>
</reference>
<dbReference type="EMBL" id="JABWDY010020145">
    <property type="protein sequence ID" value="KAF5193356.1"/>
    <property type="molecule type" value="Genomic_DNA"/>
</dbReference>
<dbReference type="NCBIfam" id="TIGR00756">
    <property type="entry name" value="PPR"/>
    <property type="match status" value="1"/>
</dbReference>
<evidence type="ECO:0000256" key="1">
    <source>
        <dbReference type="ARBA" id="ARBA00022737"/>
    </source>
</evidence>
<proteinExistence type="predicted"/>
<sequence>MSLRDTVVWNSMISGYTRAGFSMDALSCFRHMQRERVKMDSKTIPSILSACGREGDFLRGKEVHGRVVQNIELKSDIAVGNALIDMYAKCGCLDNS</sequence>
<dbReference type="Pfam" id="PF13041">
    <property type="entry name" value="PPR_2"/>
    <property type="match status" value="1"/>
</dbReference>
<dbReference type="Gene3D" id="1.25.40.10">
    <property type="entry name" value="Tetratricopeptide repeat domain"/>
    <property type="match status" value="1"/>
</dbReference>
<protein>
    <submittedName>
        <fullName evidence="3">Pentatricopeptide repeat-containing protein</fullName>
    </submittedName>
</protein>
<dbReference type="InterPro" id="IPR011990">
    <property type="entry name" value="TPR-like_helical_dom_sf"/>
</dbReference>
<keyword evidence="1" id="KW-0677">Repeat</keyword>
<dbReference type="Proteomes" id="UP000554482">
    <property type="component" value="Unassembled WGS sequence"/>
</dbReference>
<accession>A0A7J6W7G9</accession>
<feature type="repeat" description="PPR" evidence="2">
    <location>
        <begin position="5"/>
        <end position="39"/>
    </location>
</feature>
<dbReference type="InterPro" id="IPR002885">
    <property type="entry name" value="PPR_rpt"/>
</dbReference>
<evidence type="ECO:0000313" key="3">
    <source>
        <dbReference type="EMBL" id="KAF5193356.1"/>
    </source>
</evidence>
<dbReference type="AlphaFoldDB" id="A0A7J6W7G9"/>